<reference evidence="2 3" key="1">
    <citation type="submission" date="2018-05" db="EMBL/GenBank/DDBJ databases">
        <title>Streptococcus from otitis media.</title>
        <authorList>
            <person name="Wayes A.M."/>
            <person name="Jakubovics N.S."/>
        </authorList>
    </citation>
    <scope>NUCLEOTIDE SEQUENCE [LARGE SCALE GENOMIC DNA]</scope>
    <source>
        <strain evidence="2 3">NU43</strain>
    </source>
</reference>
<accession>A0A4Q2FFQ5</accession>
<evidence type="ECO:0000256" key="1">
    <source>
        <dbReference type="SAM" id="Phobius"/>
    </source>
</evidence>
<comment type="caution">
    <text evidence="2">The sequence shown here is derived from an EMBL/GenBank/DDBJ whole genome shotgun (WGS) entry which is preliminary data.</text>
</comment>
<keyword evidence="1" id="KW-0472">Membrane</keyword>
<dbReference type="EMBL" id="QEWJ01000018">
    <property type="protein sequence ID" value="RXX19842.1"/>
    <property type="molecule type" value="Genomic_DNA"/>
</dbReference>
<organism evidence="2 3">
    <name type="scientific">Streptococcus oralis</name>
    <dbReference type="NCBI Taxonomy" id="1303"/>
    <lineage>
        <taxon>Bacteria</taxon>
        <taxon>Bacillati</taxon>
        <taxon>Bacillota</taxon>
        <taxon>Bacilli</taxon>
        <taxon>Lactobacillales</taxon>
        <taxon>Streptococcaceae</taxon>
        <taxon>Streptococcus</taxon>
    </lineage>
</organism>
<proteinExistence type="predicted"/>
<feature type="transmembrane region" description="Helical" evidence="1">
    <location>
        <begin position="40"/>
        <end position="58"/>
    </location>
</feature>
<evidence type="ECO:0000313" key="3">
    <source>
        <dbReference type="Proteomes" id="UP000289485"/>
    </source>
</evidence>
<keyword evidence="1" id="KW-1133">Transmembrane helix</keyword>
<keyword evidence="1" id="KW-0812">Transmembrane</keyword>
<dbReference type="AlphaFoldDB" id="A0A4Q2FFQ5"/>
<name>A0A4Q2FFQ5_STROR</name>
<sequence length="190" mass="22826">MKNMKKMFKPIMVLVLLSALKFLLDNMVFGSFLKPMGISYRMLIMLESIIGLIFLNKYNDRIKDVKISLIRSLPEKDWLTNLHFYFYNFYKFMKNYKLLTLLLLLSNSNLFTILNNLYLKFADEINSFVPEFINSEQENKFDIFFNLILYLKSNQPLVNYLYCLYFVIIVFMYKNTIDFNDLKNNKSNHI</sequence>
<feature type="transmembrane region" description="Helical" evidence="1">
    <location>
        <begin position="157"/>
        <end position="173"/>
    </location>
</feature>
<gene>
    <name evidence="2" type="ORF">DF216_10125</name>
</gene>
<feature type="transmembrane region" description="Helical" evidence="1">
    <location>
        <begin position="98"/>
        <end position="119"/>
    </location>
</feature>
<protein>
    <submittedName>
        <fullName evidence="2">Uncharacterized protein</fullName>
    </submittedName>
</protein>
<evidence type="ECO:0000313" key="2">
    <source>
        <dbReference type="EMBL" id="RXX19842.1"/>
    </source>
</evidence>
<dbReference type="Proteomes" id="UP000289485">
    <property type="component" value="Unassembled WGS sequence"/>
</dbReference>